<name>A0ABR7C8K5_9BACE</name>
<organism evidence="2 3">
    <name type="scientific">Bacteroides difficilis</name>
    <dbReference type="NCBI Taxonomy" id="2763021"/>
    <lineage>
        <taxon>Bacteria</taxon>
        <taxon>Pseudomonadati</taxon>
        <taxon>Bacteroidota</taxon>
        <taxon>Bacteroidia</taxon>
        <taxon>Bacteroidales</taxon>
        <taxon>Bacteroidaceae</taxon>
        <taxon>Bacteroides</taxon>
    </lineage>
</organism>
<comment type="caution">
    <text evidence="2">The sequence shown here is derived from an EMBL/GenBank/DDBJ whole genome shotgun (WGS) entry which is preliminary data.</text>
</comment>
<dbReference type="InterPro" id="IPR050177">
    <property type="entry name" value="Lipid_A_modif_metabolic_enz"/>
</dbReference>
<evidence type="ECO:0000313" key="2">
    <source>
        <dbReference type="EMBL" id="MBC5603619.1"/>
    </source>
</evidence>
<keyword evidence="3" id="KW-1185">Reference proteome</keyword>
<dbReference type="Gene3D" id="3.40.50.720">
    <property type="entry name" value="NAD(P)-binding Rossmann-like Domain"/>
    <property type="match status" value="1"/>
</dbReference>
<sequence length="297" mass="34624">MLMKTILLTGGSGFVGKNILESFLSEKYIIDAPSSRELNVADDKSVAQYFASHHPDVVIHAAVKPGHRNAPDFNNLFFTNTRMFFNLERYSDQYEKMLVIGSGAIYDNRNYRPKVKEEDWKNNIPVDEHGFCKYVCEKVIENSRNIYDLRVFGIFGKYEDYAIRFISNAICKSLFDLPITIKQDRNFDYLYVNDLMPVLDWFISENPLYRSYNVTPDKSVSLYDLALMVREISGAPDLPILLAQKGLGLEYSGDNRRLRSEYTKLAFTPIEESIKQLYNWYFFHKNELNKKFLLIDK</sequence>
<dbReference type="InterPro" id="IPR001509">
    <property type="entry name" value="Epimerase_deHydtase"/>
</dbReference>
<gene>
    <name evidence="2" type="ORF">H8S67_02865</name>
</gene>
<accession>A0ABR7C8K5</accession>
<dbReference type="SUPFAM" id="SSF51735">
    <property type="entry name" value="NAD(P)-binding Rossmann-fold domains"/>
    <property type="match status" value="1"/>
</dbReference>
<feature type="domain" description="NAD-dependent epimerase/dehydratase" evidence="1">
    <location>
        <begin position="6"/>
        <end position="214"/>
    </location>
</feature>
<dbReference type="PANTHER" id="PTHR43245:SF13">
    <property type="entry name" value="UDP-D-APIOSE_UDP-D-XYLOSE SYNTHASE 2"/>
    <property type="match status" value="1"/>
</dbReference>
<evidence type="ECO:0000313" key="3">
    <source>
        <dbReference type="Proteomes" id="UP000600600"/>
    </source>
</evidence>
<dbReference type="Pfam" id="PF01370">
    <property type="entry name" value="Epimerase"/>
    <property type="match status" value="1"/>
</dbReference>
<dbReference type="InterPro" id="IPR036291">
    <property type="entry name" value="NAD(P)-bd_dom_sf"/>
</dbReference>
<proteinExistence type="predicted"/>
<protein>
    <submittedName>
        <fullName evidence="2">NAD(P)-dependent oxidoreductase</fullName>
    </submittedName>
</protein>
<dbReference type="Proteomes" id="UP000600600">
    <property type="component" value="Unassembled WGS sequence"/>
</dbReference>
<dbReference type="PANTHER" id="PTHR43245">
    <property type="entry name" value="BIFUNCTIONAL POLYMYXIN RESISTANCE PROTEIN ARNA"/>
    <property type="match status" value="1"/>
</dbReference>
<evidence type="ECO:0000259" key="1">
    <source>
        <dbReference type="Pfam" id="PF01370"/>
    </source>
</evidence>
<reference evidence="2 3" key="1">
    <citation type="submission" date="2020-08" db="EMBL/GenBank/DDBJ databases">
        <title>Genome public.</title>
        <authorList>
            <person name="Liu C."/>
            <person name="Sun Q."/>
        </authorList>
    </citation>
    <scope>NUCLEOTIDE SEQUENCE [LARGE SCALE GENOMIC DNA]</scope>
    <source>
        <strain evidence="2 3">M27</strain>
    </source>
</reference>
<dbReference type="EMBL" id="JACOOE010000001">
    <property type="protein sequence ID" value="MBC5603619.1"/>
    <property type="molecule type" value="Genomic_DNA"/>
</dbReference>